<evidence type="ECO:0000313" key="4">
    <source>
        <dbReference type="Proteomes" id="UP001634394"/>
    </source>
</evidence>
<feature type="compositionally biased region" description="Polar residues" evidence="1">
    <location>
        <begin position="395"/>
        <end position="408"/>
    </location>
</feature>
<evidence type="ECO:0000256" key="1">
    <source>
        <dbReference type="SAM" id="MobiDB-lite"/>
    </source>
</evidence>
<accession>A0ABD3WVV0</accession>
<sequence>MASDELVAILAGSLVGLIVFLAILAIIIYFLMGRRRRKNEQSARKQTTKHFPHPHHQLPPNQDPSQSKHSSLSRVNPGYADPRYDYRLPKVGSNPLWFGTPSVYGVHQPQPGYGMRQGGSTPTGYGHPVYQDSHKIYHSQQVGFPPVYGPAFGLTRSGSYLDLYPYAYGYDGKGESYNSRATLLARPENLEYMDPYLEREHRRTGKKVRRSQSDATMHSTRRPKNKRHRHQSPNHPSNGGTSQVNAEVHMIKPSKTKSTVPSVYPLSHTKKPSEEQTKTIDILDPDLPPSATDSAKLRAIEKARERESLEYSGGENSTSGFNVRPYNYSGNIPLSSSTVPVVPKTEPSSRQRSVQNDRIDFPPSVDSALGDEVSKSLSDSQNSKDADMTDGAQHHSPNNFSVSRTVSSGSAAVGDATDIVKEAKKITMDAFGFLEEYSDDEGMDLHGSGHPSPAFNH</sequence>
<feature type="region of interest" description="Disordered" evidence="1">
    <location>
        <begin position="40"/>
        <end position="76"/>
    </location>
</feature>
<evidence type="ECO:0000256" key="2">
    <source>
        <dbReference type="SAM" id="Phobius"/>
    </source>
</evidence>
<feature type="compositionally biased region" description="Polar residues" evidence="1">
    <location>
        <begin position="59"/>
        <end position="74"/>
    </location>
</feature>
<name>A0ABD3WVV0_SINWO</name>
<feature type="compositionally biased region" description="Basic residues" evidence="1">
    <location>
        <begin position="46"/>
        <end position="56"/>
    </location>
</feature>
<feature type="compositionally biased region" description="Basic residues" evidence="1">
    <location>
        <begin position="219"/>
        <end position="232"/>
    </location>
</feature>
<keyword evidence="4" id="KW-1185">Reference proteome</keyword>
<gene>
    <name evidence="3" type="ORF">ACJMK2_034659</name>
</gene>
<keyword evidence="2" id="KW-0812">Transmembrane</keyword>
<reference evidence="3 4" key="1">
    <citation type="submission" date="2024-11" db="EMBL/GenBank/DDBJ databases">
        <title>Chromosome-level genome assembly of the freshwater bivalve Anodonta woodiana.</title>
        <authorList>
            <person name="Chen X."/>
        </authorList>
    </citation>
    <scope>NUCLEOTIDE SEQUENCE [LARGE SCALE GENOMIC DNA]</scope>
    <source>
        <strain evidence="3">MN2024</strain>
        <tissue evidence="3">Gills</tissue>
    </source>
</reference>
<keyword evidence="2" id="KW-0472">Membrane</keyword>
<feature type="transmembrane region" description="Helical" evidence="2">
    <location>
        <begin position="6"/>
        <end position="32"/>
    </location>
</feature>
<proteinExistence type="predicted"/>
<organism evidence="3 4">
    <name type="scientific">Sinanodonta woodiana</name>
    <name type="common">Chinese pond mussel</name>
    <name type="synonym">Anodonta woodiana</name>
    <dbReference type="NCBI Taxonomy" id="1069815"/>
    <lineage>
        <taxon>Eukaryota</taxon>
        <taxon>Metazoa</taxon>
        <taxon>Spiralia</taxon>
        <taxon>Lophotrochozoa</taxon>
        <taxon>Mollusca</taxon>
        <taxon>Bivalvia</taxon>
        <taxon>Autobranchia</taxon>
        <taxon>Heteroconchia</taxon>
        <taxon>Palaeoheterodonta</taxon>
        <taxon>Unionida</taxon>
        <taxon>Unionoidea</taxon>
        <taxon>Unionidae</taxon>
        <taxon>Unioninae</taxon>
        <taxon>Sinanodonta</taxon>
    </lineage>
</organism>
<feature type="region of interest" description="Disordered" evidence="1">
    <location>
        <begin position="332"/>
        <end position="408"/>
    </location>
</feature>
<dbReference type="CDD" id="cd12087">
    <property type="entry name" value="TM_EGFR-like"/>
    <property type="match status" value="1"/>
</dbReference>
<comment type="caution">
    <text evidence="3">The sequence shown here is derived from an EMBL/GenBank/DDBJ whole genome shotgun (WGS) entry which is preliminary data.</text>
</comment>
<dbReference type="Proteomes" id="UP001634394">
    <property type="component" value="Unassembled WGS sequence"/>
</dbReference>
<feature type="region of interest" description="Disordered" evidence="1">
    <location>
        <begin position="195"/>
        <end position="292"/>
    </location>
</feature>
<evidence type="ECO:0000313" key="3">
    <source>
        <dbReference type="EMBL" id="KAL3876877.1"/>
    </source>
</evidence>
<keyword evidence="2" id="KW-1133">Transmembrane helix</keyword>
<feature type="compositionally biased region" description="Polar residues" evidence="1">
    <location>
        <begin position="233"/>
        <end position="245"/>
    </location>
</feature>
<dbReference type="AlphaFoldDB" id="A0ABD3WVV0"/>
<dbReference type="EMBL" id="JBJQND010000005">
    <property type="protein sequence ID" value="KAL3876877.1"/>
    <property type="molecule type" value="Genomic_DNA"/>
</dbReference>
<protein>
    <submittedName>
        <fullName evidence="3">Uncharacterized protein</fullName>
    </submittedName>
</protein>